<gene>
    <name evidence="2" type="ORF">BDA99DRAFT_540900</name>
</gene>
<feature type="compositionally biased region" description="Basic and acidic residues" evidence="1">
    <location>
        <begin position="93"/>
        <end position="105"/>
    </location>
</feature>
<protein>
    <submittedName>
        <fullName evidence="2">Uncharacterized protein</fullName>
    </submittedName>
</protein>
<keyword evidence="3" id="KW-1185">Reference proteome</keyword>
<accession>A0AAD5JSW3</accession>
<evidence type="ECO:0000256" key="1">
    <source>
        <dbReference type="SAM" id="MobiDB-lite"/>
    </source>
</evidence>
<comment type="caution">
    <text evidence="2">The sequence shown here is derived from an EMBL/GenBank/DDBJ whole genome shotgun (WGS) entry which is preliminary data.</text>
</comment>
<dbReference type="AlphaFoldDB" id="A0AAD5JSW3"/>
<sequence length="196" mass="22745">MSVSIPEPKIPLITNELHFNLHKNLPDRFSPLERMVLHFTGNLQRLLSAYFNVPTSCYNHNDHTIMNIDGASCSCNDELPLVISSPGTQQRQPQEESEKQLDKDTDYQIPYADLEQEKELDMLFHRKILIYFGNKYDYETGSLVSVKNHESLSLLAEHKYGLGQIISHLHYTPKFFLKSVGCHGNEDGRRFWRDYT</sequence>
<reference evidence="2" key="1">
    <citation type="journal article" date="2022" name="IScience">
        <title>Evolution of zygomycete secretomes and the origins of terrestrial fungal ecologies.</title>
        <authorList>
            <person name="Chang Y."/>
            <person name="Wang Y."/>
            <person name="Mondo S."/>
            <person name="Ahrendt S."/>
            <person name="Andreopoulos W."/>
            <person name="Barry K."/>
            <person name="Beard J."/>
            <person name="Benny G.L."/>
            <person name="Blankenship S."/>
            <person name="Bonito G."/>
            <person name="Cuomo C."/>
            <person name="Desiro A."/>
            <person name="Gervers K.A."/>
            <person name="Hundley H."/>
            <person name="Kuo A."/>
            <person name="LaButti K."/>
            <person name="Lang B.F."/>
            <person name="Lipzen A."/>
            <person name="O'Donnell K."/>
            <person name="Pangilinan J."/>
            <person name="Reynolds N."/>
            <person name="Sandor L."/>
            <person name="Smith M.E."/>
            <person name="Tsang A."/>
            <person name="Grigoriev I.V."/>
            <person name="Stajich J.E."/>
            <person name="Spatafora J.W."/>
        </authorList>
    </citation>
    <scope>NUCLEOTIDE SEQUENCE</scope>
    <source>
        <strain evidence="2">RSA 2281</strain>
    </source>
</reference>
<name>A0AAD5JSW3_9FUNG</name>
<evidence type="ECO:0000313" key="3">
    <source>
        <dbReference type="Proteomes" id="UP001209540"/>
    </source>
</evidence>
<organism evidence="2 3">
    <name type="scientific">Phascolomyces articulosus</name>
    <dbReference type="NCBI Taxonomy" id="60185"/>
    <lineage>
        <taxon>Eukaryota</taxon>
        <taxon>Fungi</taxon>
        <taxon>Fungi incertae sedis</taxon>
        <taxon>Mucoromycota</taxon>
        <taxon>Mucoromycotina</taxon>
        <taxon>Mucoromycetes</taxon>
        <taxon>Mucorales</taxon>
        <taxon>Lichtheimiaceae</taxon>
        <taxon>Phascolomyces</taxon>
    </lineage>
</organism>
<proteinExistence type="predicted"/>
<reference evidence="2" key="2">
    <citation type="submission" date="2023-02" db="EMBL/GenBank/DDBJ databases">
        <authorList>
            <consortium name="DOE Joint Genome Institute"/>
            <person name="Mondo S.J."/>
            <person name="Chang Y."/>
            <person name="Wang Y."/>
            <person name="Ahrendt S."/>
            <person name="Andreopoulos W."/>
            <person name="Barry K."/>
            <person name="Beard J."/>
            <person name="Benny G.L."/>
            <person name="Blankenship S."/>
            <person name="Bonito G."/>
            <person name="Cuomo C."/>
            <person name="Desiro A."/>
            <person name="Gervers K.A."/>
            <person name="Hundley H."/>
            <person name="Kuo A."/>
            <person name="LaButti K."/>
            <person name="Lang B.F."/>
            <person name="Lipzen A."/>
            <person name="O'Donnell K."/>
            <person name="Pangilinan J."/>
            <person name="Reynolds N."/>
            <person name="Sandor L."/>
            <person name="Smith M.W."/>
            <person name="Tsang A."/>
            <person name="Grigoriev I.V."/>
            <person name="Stajich J.E."/>
            <person name="Spatafora J.W."/>
        </authorList>
    </citation>
    <scope>NUCLEOTIDE SEQUENCE</scope>
    <source>
        <strain evidence="2">RSA 2281</strain>
    </source>
</reference>
<evidence type="ECO:0000313" key="2">
    <source>
        <dbReference type="EMBL" id="KAI9252909.1"/>
    </source>
</evidence>
<dbReference type="EMBL" id="JAIXMP010000027">
    <property type="protein sequence ID" value="KAI9252909.1"/>
    <property type="molecule type" value="Genomic_DNA"/>
</dbReference>
<feature type="region of interest" description="Disordered" evidence="1">
    <location>
        <begin position="84"/>
        <end position="105"/>
    </location>
</feature>
<dbReference type="Proteomes" id="UP001209540">
    <property type="component" value="Unassembled WGS sequence"/>
</dbReference>